<dbReference type="Gene3D" id="3.30.160.60">
    <property type="entry name" value="Classic Zinc Finger"/>
    <property type="match status" value="4"/>
</dbReference>
<dbReference type="FunFam" id="3.30.160.60:FF:000557">
    <property type="entry name" value="zinc finger and SCAN domain-containing protein 29"/>
    <property type="match status" value="1"/>
</dbReference>
<comment type="similarity">
    <text evidence="2">Belongs to the krueppel C2H2-type zinc-finger protein family.</text>
</comment>
<dbReference type="GO" id="GO:0042802">
    <property type="term" value="F:identical protein binding"/>
    <property type="evidence" value="ECO:0007669"/>
    <property type="project" value="UniProtKB-ARBA"/>
</dbReference>
<feature type="domain" description="C2H2-type" evidence="13">
    <location>
        <begin position="173"/>
        <end position="200"/>
    </location>
</feature>
<reference evidence="15" key="1">
    <citation type="submission" date="2025-08" db="UniProtKB">
        <authorList>
            <consortium name="RefSeq"/>
        </authorList>
    </citation>
    <scope>IDENTIFICATION</scope>
</reference>
<keyword evidence="3" id="KW-0479">Metal-binding</keyword>
<name>A0AAJ6VVE2_9ACAR</name>
<dbReference type="GO" id="GO:0008270">
    <property type="term" value="F:zinc ion binding"/>
    <property type="evidence" value="ECO:0007669"/>
    <property type="project" value="UniProtKB-KW"/>
</dbReference>
<keyword evidence="14" id="KW-1185">Reference proteome</keyword>
<evidence type="ECO:0000313" key="14">
    <source>
        <dbReference type="Proteomes" id="UP000694867"/>
    </source>
</evidence>
<dbReference type="KEGG" id="goe:100903443"/>
<feature type="domain" description="C2H2-type" evidence="13">
    <location>
        <begin position="145"/>
        <end position="172"/>
    </location>
</feature>
<protein>
    <submittedName>
        <fullName evidence="15">Zinc finger protein 32</fullName>
    </submittedName>
</protein>
<keyword evidence="9" id="KW-0804">Transcription</keyword>
<comment type="subcellular location">
    <subcellularLocation>
        <location evidence="1">Nucleus</location>
    </subcellularLocation>
</comment>
<dbReference type="RefSeq" id="XP_003738540.2">
    <property type="nucleotide sequence ID" value="XM_003738492.2"/>
</dbReference>
<evidence type="ECO:0000259" key="13">
    <source>
        <dbReference type="PROSITE" id="PS50157"/>
    </source>
</evidence>
<evidence type="ECO:0000256" key="9">
    <source>
        <dbReference type="ARBA" id="ARBA00023163"/>
    </source>
</evidence>
<dbReference type="InterPro" id="IPR036236">
    <property type="entry name" value="Znf_C2H2_sf"/>
</dbReference>
<organism evidence="14 15">
    <name type="scientific">Galendromus occidentalis</name>
    <name type="common">western predatory mite</name>
    <dbReference type="NCBI Taxonomy" id="34638"/>
    <lineage>
        <taxon>Eukaryota</taxon>
        <taxon>Metazoa</taxon>
        <taxon>Ecdysozoa</taxon>
        <taxon>Arthropoda</taxon>
        <taxon>Chelicerata</taxon>
        <taxon>Arachnida</taxon>
        <taxon>Acari</taxon>
        <taxon>Parasitiformes</taxon>
        <taxon>Mesostigmata</taxon>
        <taxon>Gamasina</taxon>
        <taxon>Phytoseioidea</taxon>
        <taxon>Phytoseiidae</taxon>
        <taxon>Typhlodrominae</taxon>
        <taxon>Galendromus</taxon>
    </lineage>
</organism>
<keyword evidence="8" id="KW-0238">DNA-binding</keyword>
<dbReference type="GO" id="GO:0000981">
    <property type="term" value="F:DNA-binding transcription factor activity, RNA polymerase II-specific"/>
    <property type="evidence" value="ECO:0007669"/>
    <property type="project" value="TreeGrafter"/>
</dbReference>
<dbReference type="PROSITE" id="PS50157">
    <property type="entry name" value="ZINC_FINGER_C2H2_2"/>
    <property type="match status" value="5"/>
</dbReference>
<evidence type="ECO:0000256" key="1">
    <source>
        <dbReference type="ARBA" id="ARBA00004123"/>
    </source>
</evidence>
<evidence type="ECO:0000256" key="4">
    <source>
        <dbReference type="ARBA" id="ARBA00022737"/>
    </source>
</evidence>
<feature type="compositionally biased region" description="Basic and acidic residues" evidence="12">
    <location>
        <begin position="90"/>
        <end position="104"/>
    </location>
</feature>
<keyword evidence="10" id="KW-0539">Nucleus</keyword>
<dbReference type="PROSITE" id="PS00028">
    <property type="entry name" value="ZINC_FINGER_C2H2_1"/>
    <property type="match status" value="5"/>
</dbReference>
<dbReference type="AlphaFoldDB" id="A0AAJ6VVE2"/>
<feature type="region of interest" description="Disordered" evidence="12">
    <location>
        <begin position="21"/>
        <end position="59"/>
    </location>
</feature>
<evidence type="ECO:0000256" key="5">
    <source>
        <dbReference type="ARBA" id="ARBA00022771"/>
    </source>
</evidence>
<dbReference type="PANTHER" id="PTHR23235:SF120">
    <property type="entry name" value="KRUPPEL-LIKE FACTOR 15"/>
    <property type="match status" value="1"/>
</dbReference>
<accession>A0AAJ6VVE2</accession>
<dbReference type="SMART" id="SM00355">
    <property type="entry name" value="ZnF_C2H2"/>
    <property type="match status" value="5"/>
</dbReference>
<sequence length="260" mass="29939">MPRPIVYWCLMNVKQEVNSDNVDAYRQKNPETRNTRKNDSGRSPEPNSSKTIPEGMKGGRRRRLRCLKCDAKFKTNGYLLIHMQLHAEKTSQTRIKSEKKEHEQPSSPVPAAEVRPFECEKCGKTFRQKINLKYHMRVHTGERPFACDQCEAAFKQKSALDNHVRRHTGELPYSCRECRAKFRQRSHLDNHLRRHTGEKPYSCDQCGAAFIQKSNLNSHKLIHEVGARTRAQHREPKIAKPVKRKSRGGGAAKRDSGGSR</sequence>
<dbReference type="Pfam" id="PF00096">
    <property type="entry name" value="zf-C2H2"/>
    <property type="match status" value="5"/>
</dbReference>
<evidence type="ECO:0000256" key="6">
    <source>
        <dbReference type="ARBA" id="ARBA00022833"/>
    </source>
</evidence>
<feature type="compositionally biased region" description="Basic and acidic residues" evidence="12">
    <location>
        <begin position="23"/>
        <end position="42"/>
    </location>
</feature>
<feature type="compositionally biased region" description="Basic and acidic residues" evidence="12">
    <location>
        <begin position="229"/>
        <end position="238"/>
    </location>
</feature>
<keyword evidence="4" id="KW-0677">Repeat</keyword>
<evidence type="ECO:0000256" key="8">
    <source>
        <dbReference type="ARBA" id="ARBA00023125"/>
    </source>
</evidence>
<feature type="region of interest" description="Disordered" evidence="12">
    <location>
        <begin position="90"/>
        <end position="110"/>
    </location>
</feature>
<dbReference type="SUPFAM" id="SSF57667">
    <property type="entry name" value="beta-beta-alpha zinc fingers"/>
    <property type="match status" value="3"/>
</dbReference>
<feature type="domain" description="C2H2-type" evidence="13">
    <location>
        <begin position="201"/>
        <end position="223"/>
    </location>
</feature>
<keyword evidence="7" id="KW-0805">Transcription regulation</keyword>
<evidence type="ECO:0000313" key="15">
    <source>
        <dbReference type="RefSeq" id="XP_003738540.2"/>
    </source>
</evidence>
<evidence type="ECO:0000256" key="2">
    <source>
        <dbReference type="ARBA" id="ARBA00006991"/>
    </source>
</evidence>
<dbReference type="GO" id="GO:0000978">
    <property type="term" value="F:RNA polymerase II cis-regulatory region sequence-specific DNA binding"/>
    <property type="evidence" value="ECO:0007669"/>
    <property type="project" value="TreeGrafter"/>
</dbReference>
<proteinExistence type="inferred from homology"/>
<evidence type="ECO:0000256" key="11">
    <source>
        <dbReference type="PROSITE-ProRule" id="PRU00042"/>
    </source>
</evidence>
<evidence type="ECO:0000256" key="7">
    <source>
        <dbReference type="ARBA" id="ARBA00023015"/>
    </source>
</evidence>
<evidence type="ECO:0000256" key="10">
    <source>
        <dbReference type="ARBA" id="ARBA00023242"/>
    </source>
</evidence>
<feature type="region of interest" description="Disordered" evidence="12">
    <location>
        <begin position="229"/>
        <end position="260"/>
    </location>
</feature>
<evidence type="ECO:0000256" key="3">
    <source>
        <dbReference type="ARBA" id="ARBA00022723"/>
    </source>
</evidence>
<dbReference type="FunFam" id="3.30.160.60:FF:002343">
    <property type="entry name" value="Zinc finger protein 33A"/>
    <property type="match status" value="1"/>
</dbReference>
<gene>
    <name evidence="15" type="primary">LOC100903443</name>
</gene>
<dbReference type="FunFam" id="3.30.160.60:FF:000303">
    <property type="entry name" value="Zinc finger protein 41"/>
    <property type="match status" value="1"/>
</dbReference>
<dbReference type="FunFam" id="3.30.160.60:FF:000508">
    <property type="entry name" value="Myeloid zinc finger 1"/>
    <property type="match status" value="1"/>
</dbReference>
<dbReference type="GeneID" id="100903443"/>
<feature type="domain" description="C2H2-type" evidence="13">
    <location>
        <begin position="64"/>
        <end position="91"/>
    </location>
</feature>
<feature type="domain" description="C2H2-type" evidence="13">
    <location>
        <begin position="117"/>
        <end position="144"/>
    </location>
</feature>
<dbReference type="Proteomes" id="UP000694867">
    <property type="component" value="Unplaced"/>
</dbReference>
<keyword evidence="5 11" id="KW-0863">Zinc-finger</keyword>
<evidence type="ECO:0000256" key="12">
    <source>
        <dbReference type="SAM" id="MobiDB-lite"/>
    </source>
</evidence>
<dbReference type="InterPro" id="IPR013087">
    <property type="entry name" value="Znf_C2H2_type"/>
</dbReference>
<dbReference type="PANTHER" id="PTHR23235">
    <property type="entry name" value="KRUEPPEL-LIKE TRANSCRIPTION FACTOR"/>
    <property type="match status" value="1"/>
</dbReference>
<keyword evidence="6" id="KW-0862">Zinc</keyword>
<dbReference type="GO" id="GO:0005634">
    <property type="term" value="C:nucleus"/>
    <property type="evidence" value="ECO:0007669"/>
    <property type="project" value="UniProtKB-SubCell"/>
</dbReference>